<dbReference type="EMBL" id="KL142409">
    <property type="protein sequence ID" value="KDR68273.1"/>
    <property type="molecule type" value="Genomic_DNA"/>
</dbReference>
<feature type="compositionally biased region" description="Basic and acidic residues" evidence="1">
    <location>
        <begin position="310"/>
        <end position="341"/>
    </location>
</feature>
<evidence type="ECO:0000256" key="1">
    <source>
        <dbReference type="SAM" id="MobiDB-lite"/>
    </source>
</evidence>
<dbReference type="STRING" id="685588.A0A067SNB2"/>
<name>A0A067SNB2_GALM3</name>
<evidence type="ECO:0000313" key="3">
    <source>
        <dbReference type="Proteomes" id="UP000027222"/>
    </source>
</evidence>
<reference evidence="3" key="1">
    <citation type="journal article" date="2014" name="Proc. Natl. Acad. Sci. U.S.A.">
        <title>Extensive sampling of basidiomycete genomes demonstrates inadequacy of the white-rot/brown-rot paradigm for wood decay fungi.</title>
        <authorList>
            <person name="Riley R."/>
            <person name="Salamov A.A."/>
            <person name="Brown D.W."/>
            <person name="Nagy L.G."/>
            <person name="Floudas D."/>
            <person name="Held B.W."/>
            <person name="Levasseur A."/>
            <person name="Lombard V."/>
            <person name="Morin E."/>
            <person name="Otillar R."/>
            <person name="Lindquist E.A."/>
            <person name="Sun H."/>
            <person name="LaButti K.M."/>
            <person name="Schmutz J."/>
            <person name="Jabbour D."/>
            <person name="Luo H."/>
            <person name="Baker S.E."/>
            <person name="Pisabarro A.G."/>
            <person name="Walton J.D."/>
            <person name="Blanchette R.A."/>
            <person name="Henrissat B."/>
            <person name="Martin F."/>
            <person name="Cullen D."/>
            <person name="Hibbett D.S."/>
            <person name="Grigoriev I.V."/>
        </authorList>
    </citation>
    <scope>NUCLEOTIDE SEQUENCE [LARGE SCALE GENOMIC DNA]</scope>
    <source>
        <strain evidence="3">CBS 339.88</strain>
    </source>
</reference>
<sequence length="540" mass="60970">MGRHSRWLAQFNKKYQPEKATKIQAWWRRMLVVREAKKPLRRIFEGVVTGLTGLRCLVLIGAHDDVLGTWARAMLQIGPEAIITQALGEHSTSWLVLMRKAAFLLVLSLAYVPESPNASLYLDVLMVLLSNENAVAASGAQGSAFCQAITEYLMKQQFYRLLGQAISKLPVENSTSFQRFLTLCMLPLSTYPENSPDFNRIYVAIFAQVLSLPSLPNRLPLDRPSPLVSYLLLTTPDKLTPLIESINNKLSARSSSSLAANVFMFVSPHYKILSTRAFTSYLQLSVELFNRFNQYALCPLSLSDSDSEAEFPREPAGHDSDGSDGETKYQDSQLGDKARSPRLEVADETLSWLEKVATLQHITDLINLTQSQAVLLPYLAAYLFTVTATWPSSQQEIQKLILENSSGWLVGDLYREVVRKSPLGQEEDSMNVHNPTYARHWPPIIFLADLYSQALQTMDDNEFFGTAPGSQGCNPLTLEEVALFSVQLLNVLFSLYWRSSDYWGESNEIQPLYISSDVYCLWKALREKSMRCLWRIHAKE</sequence>
<dbReference type="OrthoDB" id="8068875at2759"/>
<dbReference type="AlphaFoldDB" id="A0A067SNB2"/>
<gene>
    <name evidence="2" type="ORF">GALMADRAFT_78904</name>
</gene>
<organism evidence="2 3">
    <name type="scientific">Galerina marginata (strain CBS 339.88)</name>
    <dbReference type="NCBI Taxonomy" id="685588"/>
    <lineage>
        <taxon>Eukaryota</taxon>
        <taxon>Fungi</taxon>
        <taxon>Dikarya</taxon>
        <taxon>Basidiomycota</taxon>
        <taxon>Agaricomycotina</taxon>
        <taxon>Agaricomycetes</taxon>
        <taxon>Agaricomycetidae</taxon>
        <taxon>Agaricales</taxon>
        <taxon>Agaricineae</taxon>
        <taxon>Strophariaceae</taxon>
        <taxon>Galerina</taxon>
    </lineage>
</organism>
<proteinExistence type="predicted"/>
<dbReference type="Proteomes" id="UP000027222">
    <property type="component" value="Unassembled WGS sequence"/>
</dbReference>
<keyword evidence="3" id="KW-1185">Reference proteome</keyword>
<evidence type="ECO:0000313" key="2">
    <source>
        <dbReference type="EMBL" id="KDR68273.1"/>
    </source>
</evidence>
<accession>A0A067SNB2</accession>
<dbReference type="HOGENOM" id="CLU_025454_0_0_1"/>
<protein>
    <submittedName>
        <fullName evidence="2">Uncharacterized protein</fullName>
    </submittedName>
</protein>
<feature type="region of interest" description="Disordered" evidence="1">
    <location>
        <begin position="306"/>
        <end position="341"/>
    </location>
</feature>